<dbReference type="OrthoDB" id="9805828at2"/>
<dbReference type="AlphaFoldDB" id="A0A5S4WSZ6"/>
<dbReference type="GO" id="GO:0009055">
    <property type="term" value="F:electron transfer activity"/>
    <property type="evidence" value="ECO:0007669"/>
    <property type="project" value="InterPro"/>
</dbReference>
<dbReference type="SUPFAM" id="SSF46626">
    <property type="entry name" value="Cytochrome c"/>
    <property type="match status" value="1"/>
</dbReference>
<protein>
    <submittedName>
        <fullName evidence="9">C-type cytochrome</fullName>
    </submittedName>
</protein>
<dbReference type="InterPro" id="IPR002327">
    <property type="entry name" value="Cyt_c_1A/1B"/>
</dbReference>
<keyword evidence="2 6" id="KW-0349">Heme</keyword>
<proteinExistence type="predicted"/>
<dbReference type="InterPro" id="IPR009056">
    <property type="entry name" value="Cyt_c-like_dom"/>
</dbReference>
<reference evidence="9 10" key="1">
    <citation type="submission" date="2019-08" db="EMBL/GenBank/DDBJ databases">
        <title>Bradyrhizobium hipponensis sp. nov., a rhizobium isolated from a Lupinus angustifolius root nodule in Tunisia.</title>
        <authorList>
            <person name="Off K."/>
            <person name="Rejili M."/>
            <person name="Mars M."/>
            <person name="Brachmann A."/>
            <person name="Marin M."/>
        </authorList>
    </citation>
    <scope>NUCLEOTIDE SEQUENCE [LARGE SCALE GENOMIC DNA]</scope>
    <source>
        <strain evidence="9 10">CTAW11</strain>
    </source>
</reference>
<keyword evidence="7" id="KW-0732">Signal</keyword>
<evidence type="ECO:0000313" key="9">
    <source>
        <dbReference type="EMBL" id="TYL83734.1"/>
    </source>
</evidence>
<sequence length="145" mass="15168">MSRRVVAGIRTGSRSVQLFAVARRLVLAAAAVGIAIDPACAAGDPVKGAVIFSRECALCHTIGKGEPNRFGPNLFGIAGRKAGTAPGYKYSPEFLAAASWTWGADEIASFVIAPNLMIPGNRMSVFQGIADSQLDDLIAYVASQK</sequence>
<name>A0A5S4WSZ6_9BRAD</name>
<keyword evidence="5 6" id="KW-0408">Iron</keyword>
<evidence type="ECO:0000256" key="4">
    <source>
        <dbReference type="ARBA" id="ARBA00022982"/>
    </source>
</evidence>
<dbReference type="GO" id="GO:0046872">
    <property type="term" value="F:metal ion binding"/>
    <property type="evidence" value="ECO:0007669"/>
    <property type="project" value="UniProtKB-KW"/>
</dbReference>
<dbReference type="PRINTS" id="PR00604">
    <property type="entry name" value="CYTCHRMECIAB"/>
</dbReference>
<evidence type="ECO:0000259" key="8">
    <source>
        <dbReference type="PROSITE" id="PS51007"/>
    </source>
</evidence>
<dbReference type="InterPro" id="IPR036909">
    <property type="entry name" value="Cyt_c-like_dom_sf"/>
</dbReference>
<dbReference type="Pfam" id="PF00034">
    <property type="entry name" value="Cytochrom_C"/>
    <property type="match status" value="1"/>
</dbReference>
<feature type="signal peptide" evidence="7">
    <location>
        <begin position="1"/>
        <end position="41"/>
    </location>
</feature>
<dbReference type="Gene3D" id="1.10.760.10">
    <property type="entry name" value="Cytochrome c-like domain"/>
    <property type="match status" value="1"/>
</dbReference>
<accession>A0A5S4WSZ6</accession>
<evidence type="ECO:0000256" key="1">
    <source>
        <dbReference type="ARBA" id="ARBA00022448"/>
    </source>
</evidence>
<comment type="caution">
    <text evidence="9">The sequence shown here is derived from an EMBL/GenBank/DDBJ whole genome shotgun (WGS) entry which is preliminary data.</text>
</comment>
<keyword evidence="4" id="KW-0249">Electron transport</keyword>
<evidence type="ECO:0000256" key="2">
    <source>
        <dbReference type="ARBA" id="ARBA00022617"/>
    </source>
</evidence>
<keyword evidence="10" id="KW-1185">Reference proteome</keyword>
<dbReference type="EMBL" id="VSSR01000025">
    <property type="protein sequence ID" value="TYL83734.1"/>
    <property type="molecule type" value="Genomic_DNA"/>
</dbReference>
<evidence type="ECO:0000256" key="5">
    <source>
        <dbReference type="ARBA" id="ARBA00023004"/>
    </source>
</evidence>
<gene>
    <name evidence="9" type="ORF">FXB38_16840</name>
</gene>
<dbReference type="PANTHER" id="PTHR11961">
    <property type="entry name" value="CYTOCHROME C"/>
    <property type="match status" value="1"/>
</dbReference>
<feature type="domain" description="Cytochrome c" evidence="8">
    <location>
        <begin position="43"/>
        <end position="145"/>
    </location>
</feature>
<feature type="chain" id="PRO_5024327955" evidence="7">
    <location>
        <begin position="42"/>
        <end position="145"/>
    </location>
</feature>
<evidence type="ECO:0000256" key="7">
    <source>
        <dbReference type="SAM" id="SignalP"/>
    </source>
</evidence>
<keyword evidence="1" id="KW-0813">Transport</keyword>
<dbReference type="PROSITE" id="PS51007">
    <property type="entry name" value="CYTC"/>
    <property type="match status" value="1"/>
</dbReference>
<keyword evidence="3 6" id="KW-0479">Metal-binding</keyword>
<evidence type="ECO:0000256" key="6">
    <source>
        <dbReference type="PROSITE-ProRule" id="PRU00433"/>
    </source>
</evidence>
<dbReference type="GO" id="GO:0020037">
    <property type="term" value="F:heme binding"/>
    <property type="evidence" value="ECO:0007669"/>
    <property type="project" value="InterPro"/>
</dbReference>
<evidence type="ECO:0000313" key="10">
    <source>
        <dbReference type="Proteomes" id="UP000324853"/>
    </source>
</evidence>
<dbReference type="Proteomes" id="UP000324853">
    <property type="component" value="Unassembled WGS sequence"/>
</dbReference>
<organism evidence="9 10">
    <name type="scientific">Bradyrhizobium cytisi</name>
    <dbReference type="NCBI Taxonomy" id="515489"/>
    <lineage>
        <taxon>Bacteria</taxon>
        <taxon>Pseudomonadati</taxon>
        <taxon>Pseudomonadota</taxon>
        <taxon>Alphaproteobacteria</taxon>
        <taxon>Hyphomicrobiales</taxon>
        <taxon>Nitrobacteraceae</taxon>
        <taxon>Bradyrhizobium</taxon>
    </lineage>
</organism>
<evidence type="ECO:0000256" key="3">
    <source>
        <dbReference type="ARBA" id="ARBA00022723"/>
    </source>
</evidence>